<accession>A0A3P7KN31</accession>
<dbReference type="EMBL" id="UYYB01010014">
    <property type="protein sequence ID" value="VDM68802.1"/>
    <property type="molecule type" value="Genomic_DNA"/>
</dbReference>
<organism evidence="2 3">
    <name type="scientific">Strongylus vulgaris</name>
    <name type="common">Blood worm</name>
    <dbReference type="NCBI Taxonomy" id="40348"/>
    <lineage>
        <taxon>Eukaryota</taxon>
        <taxon>Metazoa</taxon>
        <taxon>Ecdysozoa</taxon>
        <taxon>Nematoda</taxon>
        <taxon>Chromadorea</taxon>
        <taxon>Rhabditida</taxon>
        <taxon>Rhabditina</taxon>
        <taxon>Rhabditomorpha</taxon>
        <taxon>Strongyloidea</taxon>
        <taxon>Strongylidae</taxon>
        <taxon>Strongylus</taxon>
    </lineage>
</organism>
<reference evidence="2 3" key="1">
    <citation type="submission" date="2018-11" db="EMBL/GenBank/DDBJ databases">
        <authorList>
            <consortium name="Pathogen Informatics"/>
        </authorList>
    </citation>
    <scope>NUCLEOTIDE SEQUENCE [LARGE SCALE GENOMIC DNA]</scope>
</reference>
<sequence length="113" mass="12445">MTSLMCIVFMSIPALVSLLIQWGVIVGNDFVLGISLVPPGLISIGTTMINCVFHNDYRAHVLRIFCPSKSEKTTGRSGGASEIFPERDTLHAHSLILEKDTRLQLTDNSEIML</sequence>
<protein>
    <submittedName>
        <fullName evidence="2">Uncharacterized protein</fullName>
    </submittedName>
</protein>
<keyword evidence="3" id="KW-1185">Reference proteome</keyword>
<gene>
    <name evidence="2" type="ORF">SVUK_LOCUS3800</name>
</gene>
<keyword evidence="1" id="KW-1133">Transmembrane helix</keyword>
<name>A0A3P7KN31_STRVU</name>
<evidence type="ECO:0000313" key="3">
    <source>
        <dbReference type="Proteomes" id="UP000270094"/>
    </source>
</evidence>
<keyword evidence="1" id="KW-0812">Transmembrane</keyword>
<feature type="transmembrane region" description="Helical" evidence="1">
    <location>
        <begin position="7"/>
        <end position="24"/>
    </location>
</feature>
<dbReference type="OrthoDB" id="5829542at2759"/>
<evidence type="ECO:0000256" key="1">
    <source>
        <dbReference type="SAM" id="Phobius"/>
    </source>
</evidence>
<evidence type="ECO:0000313" key="2">
    <source>
        <dbReference type="EMBL" id="VDM68802.1"/>
    </source>
</evidence>
<dbReference type="Proteomes" id="UP000270094">
    <property type="component" value="Unassembled WGS sequence"/>
</dbReference>
<keyword evidence="1" id="KW-0472">Membrane</keyword>
<proteinExistence type="predicted"/>
<dbReference type="AlphaFoldDB" id="A0A3P7KN31"/>
<feature type="transmembrane region" description="Helical" evidence="1">
    <location>
        <begin position="30"/>
        <end position="53"/>
    </location>
</feature>